<sequence length="110" mass="12479">MKFTQVLLRLNDVLSLRGLRKSQHYEDIQNGLFTHPVKIGSRASAWPEHEVAAINAARIAGMTDDEIRELVMKLEAARKVATLDDCHDCHCLRQFLPTSQMKPVQVVKEV</sequence>
<dbReference type="InterPro" id="IPR010260">
    <property type="entry name" value="AlpA"/>
</dbReference>
<dbReference type="STRING" id="52441.SAMN05216302_10306"/>
<evidence type="ECO:0000313" key="1">
    <source>
        <dbReference type="EMBL" id="SFL07767.1"/>
    </source>
</evidence>
<dbReference type="Gene3D" id="1.10.238.160">
    <property type="match status" value="1"/>
</dbReference>
<evidence type="ECO:0000313" key="2">
    <source>
        <dbReference type="Proteomes" id="UP000199533"/>
    </source>
</evidence>
<dbReference type="EMBL" id="FOSP01000030">
    <property type="protein sequence ID" value="SFL07767.1"/>
    <property type="molecule type" value="Genomic_DNA"/>
</dbReference>
<dbReference type="Proteomes" id="UP000199533">
    <property type="component" value="Unassembled WGS sequence"/>
</dbReference>
<organism evidence="1 2">
    <name type="scientific">Nitrosomonas aestuarii</name>
    <dbReference type="NCBI Taxonomy" id="52441"/>
    <lineage>
        <taxon>Bacteria</taxon>
        <taxon>Pseudomonadati</taxon>
        <taxon>Pseudomonadota</taxon>
        <taxon>Betaproteobacteria</taxon>
        <taxon>Nitrosomonadales</taxon>
        <taxon>Nitrosomonadaceae</taxon>
        <taxon>Nitrosomonas</taxon>
    </lineage>
</organism>
<protein>
    <submittedName>
        <fullName evidence="1">Transcriptional regulator, AlpA family</fullName>
    </submittedName>
</protein>
<dbReference type="RefSeq" id="WP_090701837.1">
    <property type="nucleotide sequence ID" value="NZ_FOSP01000030.1"/>
</dbReference>
<reference evidence="2" key="1">
    <citation type="submission" date="2016-10" db="EMBL/GenBank/DDBJ databases">
        <authorList>
            <person name="Varghese N."/>
            <person name="Submissions S."/>
        </authorList>
    </citation>
    <scope>NUCLEOTIDE SEQUENCE [LARGE SCALE GENOMIC DNA]</scope>
    <source>
        <strain evidence="2">Nm69</strain>
    </source>
</reference>
<gene>
    <name evidence="1" type="ORF">SAMN05216302_10306</name>
</gene>
<accession>A0A1I4ET94</accession>
<dbReference type="OrthoDB" id="5398721at2"/>
<proteinExistence type="predicted"/>
<dbReference type="AlphaFoldDB" id="A0A1I4ET94"/>
<keyword evidence="2" id="KW-1185">Reference proteome</keyword>
<dbReference type="Pfam" id="PF05930">
    <property type="entry name" value="Phage_AlpA"/>
    <property type="match status" value="1"/>
</dbReference>
<name>A0A1I4ET94_9PROT</name>